<evidence type="ECO:0000313" key="1">
    <source>
        <dbReference type="EMBL" id="QMF70099.1"/>
    </source>
</evidence>
<reference evidence="1 2" key="1">
    <citation type="submission" date="2020-06" db="EMBL/GenBank/DDBJ databases">
        <title>REHAB project genomes.</title>
        <authorList>
            <person name="Shaw L.P."/>
        </authorList>
    </citation>
    <scope>NUCLEOTIDE SEQUENCE [LARGE SCALE GENOMIC DNA]</scope>
    <source>
        <strain evidence="1 2">RHB30-C10</strain>
    </source>
</reference>
<organism evidence="1 2">
    <name type="scientific">Escherichia coli</name>
    <dbReference type="NCBI Taxonomy" id="562"/>
    <lineage>
        <taxon>Bacteria</taxon>
        <taxon>Pseudomonadati</taxon>
        <taxon>Pseudomonadota</taxon>
        <taxon>Gammaproteobacteria</taxon>
        <taxon>Enterobacterales</taxon>
        <taxon>Enterobacteriaceae</taxon>
        <taxon>Escherichia</taxon>
    </lineage>
</organism>
<dbReference type="EMBL" id="CP057293">
    <property type="protein sequence ID" value="QMF70099.1"/>
    <property type="molecule type" value="Genomic_DNA"/>
</dbReference>
<gene>
    <name evidence="1" type="ORF">HVY77_08350</name>
</gene>
<dbReference type="AlphaFoldDB" id="A0A7H9SGN2"/>
<protein>
    <submittedName>
        <fullName evidence="1">Uncharacterized protein</fullName>
    </submittedName>
</protein>
<dbReference type="Proteomes" id="UP000512322">
    <property type="component" value="Chromosome"/>
</dbReference>
<sequence>MLRTNQKILKDAYFDRGRDLEKLCAALKEISQYFTDIEDDIANKGASITLANRAHFMGFNVFTAIRTLKEQKEEIEKLKYRHKAKRV</sequence>
<proteinExistence type="predicted"/>
<accession>A0A7H9SGN2</accession>
<evidence type="ECO:0000313" key="2">
    <source>
        <dbReference type="Proteomes" id="UP000512322"/>
    </source>
</evidence>
<name>A0A7H9SGN2_ECOLX</name>